<accession>A0ABS5S7U1</accession>
<sequence>MIKASTSIENEDLIGELADGRRTVKDLPHGGFLFLEHDVPFLLIYRKRENDHSTLRLARTGASYLIIGETHFEYFREFLGQLTQKMSARFGSFFLMELYSGAFGSNEFVIRGPSHKLPVSLEVLQKELDTIESRKYGVQLQSRIEQTKQRQQDSEESLMSISEIKECGGTLIGLEVPPIYRDVAGNVFPLYFRKFREGFAEAVQKSVFEFIRVQTSSDLASYYALGKREIHKEVFKMDRALTQIENSYQFLLLLAPVNIQRMREHFFESNFETLEEYHYRLLPVDPDILKRKLYNLDIDKIDDPALSYLFDEKREEIDQQLTMLKERGSKNFFYSSVRLYKGLEKHILTEAEMILQQLPEDVEETDAEIIDAVEFGAMATEEFEFFRNQDPNYKGKVHIRKDVNVMMVSNGELYLPADYTLTQNDAKALIQHEIGTHSLTHFNGSRQPLSQLSVGFADYDPLQEGIAVLSEYLIGGLSANRLRILAGRVVAGAALLDHADFRDVFNLLYTTHHFSKDRAFNITSRMFQGGGFLKDIIYLKGLVHLLDYIKNGGDLEFLLSGKFALKHVPMITDLTARELLQPPKLKPRYLQQKDFEKRMDKLKEGIPLSKMIAT</sequence>
<keyword evidence="3" id="KW-0378">Hydrolase</keyword>
<comment type="cofactor">
    <cofactor evidence="1">
        <name>Zn(2+)</name>
        <dbReference type="ChEBI" id="CHEBI:29105"/>
    </cofactor>
</comment>
<organism evidence="5 6">
    <name type="scientific">Aequorivita echinoideorum</name>
    <dbReference type="NCBI Taxonomy" id="1549647"/>
    <lineage>
        <taxon>Bacteria</taxon>
        <taxon>Pseudomonadati</taxon>
        <taxon>Bacteroidota</taxon>
        <taxon>Flavobacteriia</taxon>
        <taxon>Flavobacteriales</taxon>
        <taxon>Flavobacteriaceae</taxon>
        <taxon>Aequorivita</taxon>
    </lineage>
</organism>
<dbReference type="EMBL" id="JAHCTB010000003">
    <property type="protein sequence ID" value="MBT0607945.1"/>
    <property type="molecule type" value="Genomic_DNA"/>
</dbReference>
<evidence type="ECO:0000256" key="3">
    <source>
        <dbReference type="ARBA" id="ARBA00022801"/>
    </source>
</evidence>
<name>A0ABS5S7U1_9FLAO</name>
<gene>
    <name evidence="5" type="ORF">KIV10_07105</name>
</gene>
<dbReference type="SMART" id="SM01154">
    <property type="entry name" value="DUF1704"/>
    <property type="match status" value="1"/>
</dbReference>
<proteinExistence type="predicted"/>
<dbReference type="PANTHER" id="PTHR31817">
    <property type="match status" value="1"/>
</dbReference>
<evidence type="ECO:0000313" key="5">
    <source>
        <dbReference type="EMBL" id="MBT0607945.1"/>
    </source>
</evidence>
<dbReference type="Pfam" id="PF08014">
    <property type="entry name" value="MATCAP"/>
    <property type="match status" value="1"/>
</dbReference>
<evidence type="ECO:0000313" key="6">
    <source>
        <dbReference type="Proteomes" id="UP001297092"/>
    </source>
</evidence>
<dbReference type="Proteomes" id="UP001297092">
    <property type="component" value="Unassembled WGS sequence"/>
</dbReference>
<protein>
    <submittedName>
        <fullName evidence="5">DUF1704 domain-containing protein</fullName>
    </submittedName>
</protein>
<comment type="caution">
    <text evidence="5">The sequence shown here is derived from an EMBL/GenBank/DDBJ whole genome shotgun (WGS) entry which is preliminary data.</text>
</comment>
<keyword evidence="2" id="KW-0645">Protease</keyword>
<evidence type="ECO:0000256" key="4">
    <source>
        <dbReference type="ARBA" id="ARBA00023049"/>
    </source>
</evidence>
<dbReference type="RefSeq" id="WP_214112829.1">
    <property type="nucleotide sequence ID" value="NZ_JAHCTB010000003.1"/>
</dbReference>
<dbReference type="PANTHER" id="PTHR31817:SF0">
    <property type="entry name" value="CHROMOSOME UNDETERMINED SCAFFOLD_67, WHOLE GENOME SHOTGUN SEQUENCE"/>
    <property type="match status" value="1"/>
</dbReference>
<reference evidence="5 6" key="1">
    <citation type="submission" date="2021-05" db="EMBL/GenBank/DDBJ databases">
        <title>Aequorivita echinoideorum JCM 30378 genome.</title>
        <authorList>
            <person name="Zhang H."/>
            <person name="Li C."/>
        </authorList>
    </citation>
    <scope>NUCLEOTIDE SEQUENCE [LARGE SCALE GENOMIC DNA]</scope>
    <source>
        <strain evidence="5 6">JCM30378</strain>
    </source>
</reference>
<evidence type="ECO:0000256" key="2">
    <source>
        <dbReference type="ARBA" id="ARBA00022670"/>
    </source>
</evidence>
<keyword evidence="4" id="KW-0482">Metalloprotease</keyword>
<evidence type="ECO:0000256" key="1">
    <source>
        <dbReference type="ARBA" id="ARBA00001947"/>
    </source>
</evidence>
<keyword evidence="6" id="KW-1185">Reference proteome</keyword>
<dbReference type="InterPro" id="IPR012548">
    <property type="entry name" value="MATCAP"/>
</dbReference>